<evidence type="ECO:0000313" key="1">
    <source>
        <dbReference type="EMBL" id="CAB4900696.1"/>
    </source>
</evidence>
<protein>
    <submittedName>
        <fullName evidence="1">Unannotated protein</fullName>
    </submittedName>
</protein>
<proteinExistence type="predicted"/>
<accession>A0A6J7FZV9</accession>
<organism evidence="1">
    <name type="scientific">freshwater metagenome</name>
    <dbReference type="NCBI Taxonomy" id="449393"/>
    <lineage>
        <taxon>unclassified sequences</taxon>
        <taxon>metagenomes</taxon>
        <taxon>ecological metagenomes</taxon>
    </lineage>
</organism>
<dbReference type="EMBL" id="CAFBMB010000062">
    <property type="protein sequence ID" value="CAB4900696.1"/>
    <property type="molecule type" value="Genomic_DNA"/>
</dbReference>
<reference evidence="1" key="1">
    <citation type="submission" date="2020-05" db="EMBL/GenBank/DDBJ databases">
        <authorList>
            <person name="Chiriac C."/>
            <person name="Salcher M."/>
            <person name="Ghai R."/>
            <person name="Kavagutti S V."/>
        </authorList>
    </citation>
    <scope>NUCLEOTIDE SEQUENCE</scope>
</reference>
<gene>
    <name evidence="1" type="ORF">UFOPK3516_00921</name>
</gene>
<sequence length="122" mass="13924">MDHVFENRTDVFFERRESGNVGIGRIGQEQVDALLAQTREGPQVGESPVQRQLVHLEVTGVQHRAGRRADGHGERVRDGVVDRDELEIERAELFARAFAHRQGVGRNAVFLELRLNEGEREW</sequence>
<dbReference type="AlphaFoldDB" id="A0A6J7FZV9"/>
<name>A0A6J7FZV9_9ZZZZ</name>